<dbReference type="PROSITE" id="PS51677">
    <property type="entry name" value="NODB"/>
    <property type="match status" value="1"/>
</dbReference>
<dbReference type="SUPFAM" id="SSF88713">
    <property type="entry name" value="Glycoside hydrolase/deacetylase"/>
    <property type="match status" value="1"/>
</dbReference>
<keyword evidence="5" id="KW-1185">Reference proteome</keyword>
<feature type="region of interest" description="Disordered" evidence="1">
    <location>
        <begin position="240"/>
        <end position="268"/>
    </location>
</feature>
<dbReference type="AlphaFoldDB" id="A0A0J6WZB6"/>
<evidence type="ECO:0000256" key="1">
    <source>
        <dbReference type="SAM" id="MobiDB-lite"/>
    </source>
</evidence>
<dbReference type="InParanoid" id="A0A0J6WZB6"/>
<accession>A0A0J6WZB6</accession>
<dbReference type="PANTHER" id="PTHR10587">
    <property type="entry name" value="GLYCOSYL TRANSFERASE-RELATED"/>
    <property type="match status" value="1"/>
</dbReference>
<feature type="chain" id="PRO_5039515189" description="NodB homology domain-containing protein" evidence="2">
    <location>
        <begin position="26"/>
        <end position="295"/>
    </location>
</feature>
<dbReference type="PANTHER" id="PTHR10587:SF137">
    <property type="entry name" value="4-DEOXY-4-FORMAMIDO-L-ARABINOSE-PHOSPHOUNDECAPRENOL DEFORMYLASE ARND-RELATED"/>
    <property type="match status" value="1"/>
</dbReference>
<dbReference type="Pfam" id="PF01522">
    <property type="entry name" value="Polysacc_deac_1"/>
    <property type="match status" value="1"/>
</dbReference>
<feature type="compositionally biased region" description="Basic and acidic residues" evidence="1">
    <location>
        <begin position="240"/>
        <end position="256"/>
    </location>
</feature>
<dbReference type="InterPro" id="IPR011330">
    <property type="entry name" value="Glyco_hydro/deAcase_b/a-brl"/>
</dbReference>
<dbReference type="GO" id="GO:0016810">
    <property type="term" value="F:hydrolase activity, acting on carbon-nitrogen (but not peptide) bonds"/>
    <property type="evidence" value="ECO:0007669"/>
    <property type="project" value="InterPro"/>
</dbReference>
<keyword evidence="2" id="KW-0732">Signal</keyword>
<dbReference type="InterPro" id="IPR050248">
    <property type="entry name" value="Polysacc_deacetylase_ArnD"/>
</dbReference>
<dbReference type="EMBL" id="LEKT01000004">
    <property type="protein sequence ID" value="KMO87583.1"/>
    <property type="molecule type" value="Genomic_DNA"/>
</dbReference>
<dbReference type="InterPro" id="IPR002509">
    <property type="entry name" value="NODB_dom"/>
</dbReference>
<dbReference type="CDD" id="cd10917">
    <property type="entry name" value="CE4_NodB_like_6s_7s"/>
    <property type="match status" value="1"/>
</dbReference>
<protein>
    <recommendedName>
        <fullName evidence="3">NodB homology domain-containing protein</fullName>
    </recommendedName>
</protein>
<evidence type="ECO:0000313" key="4">
    <source>
        <dbReference type="EMBL" id="KMO87583.1"/>
    </source>
</evidence>
<organism evidence="4 5">
    <name type="scientific">Megasphaera cerevisiae DSM 20462</name>
    <dbReference type="NCBI Taxonomy" id="1122219"/>
    <lineage>
        <taxon>Bacteria</taxon>
        <taxon>Bacillati</taxon>
        <taxon>Bacillota</taxon>
        <taxon>Negativicutes</taxon>
        <taxon>Veillonellales</taxon>
        <taxon>Veillonellaceae</taxon>
        <taxon>Megasphaera</taxon>
    </lineage>
</organism>
<reference evidence="4 5" key="1">
    <citation type="submission" date="2015-06" db="EMBL/GenBank/DDBJ databases">
        <title>Draft genome sequence of beer spoilage bacterium Megasphaera cerevisiae type strain 20462.</title>
        <authorList>
            <person name="Kutumbaka K."/>
            <person name="Pasmowitz J."/>
            <person name="Mategko J."/>
            <person name="Reyes D."/>
            <person name="Friedrich A."/>
            <person name="Han S."/>
            <person name="Martens-Habbena W."/>
            <person name="Neal-McKinney J."/>
            <person name="Janagama H.K."/>
            <person name="Nadala C."/>
            <person name="Samadpour M."/>
        </authorList>
    </citation>
    <scope>NUCLEOTIDE SEQUENCE [LARGE SCALE GENOMIC DNA]</scope>
    <source>
        <strain evidence="4 5">DSM 20462</strain>
    </source>
</reference>
<evidence type="ECO:0000259" key="3">
    <source>
        <dbReference type="PROSITE" id="PS51677"/>
    </source>
</evidence>
<dbReference type="PATRIC" id="fig|1122219.3.peg.1710"/>
<dbReference type="Proteomes" id="UP000036503">
    <property type="component" value="Unassembled WGS sequence"/>
</dbReference>
<name>A0A0J6WZB6_9FIRM</name>
<feature type="signal peptide" evidence="2">
    <location>
        <begin position="1"/>
        <end position="25"/>
    </location>
</feature>
<comment type="caution">
    <text evidence="4">The sequence shown here is derived from an EMBL/GenBank/DDBJ whole genome shotgun (WGS) entry which is preliminary data.</text>
</comment>
<sequence>MSKLKAGGCALLLLAVIGASKGAYDFYQSMQTSRITTDMSDRSDQYQAKDEIARALHVLQMGTTPAAIISPKSGTQKVVLVFDGLPDRADTSRLVQVLRNYHVQAVFFVEGQNAIRQADSIELIRNAGYEIENYTFVGMAHVETLSPEVLISQICRTQQVISDLTGTAPQYFRAPETRFTIPLLEAVNACGIGFVVQENVVIPRHSLHTIEEADVLVSSIVPGSIISVAVGVPVEKLKPKDHTMDSRRAKDRKPTIRDVQQASGSGGEERIADEVAYLLEAMQRKHLETTSLSAF</sequence>
<proteinExistence type="predicted"/>
<dbReference type="Gene3D" id="3.20.20.370">
    <property type="entry name" value="Glycoside hydrolase/deacetylase"/>
    <property type="match status" value="1"/>
</dbReference>
<dbReference type="GO" id="GO:0005975">
    <property type="term" value="P:carbohydrate metabolic process"/>
    <property type="evidence" value="ECO:0007669"/>
    <property type="project" value="InterPro"/>
</dbReference>
<feature type="domain" description="NodB homology" evidence="3">
    <location>
        <begin position="76"/>
        <end position="295"/>
    </location>
</feature>
<evidence type="ECO:0000313" key="5">
    <source>
        <dbReference type="Proteomes" id="UP000036503"/>
    </source>
</evidence>
<gene>
    <name evidence="4" type="ORF">AB840_02345</name>
</gene>
<evidence type="ECO:0000256" key="2">
    <source>
        <dbReference type="SAM" id="SignalP"/>
    </source>
</evidence>